<evidence type="ECO:0000256" key="2">
    <source>
        <dbReference type="SAM" id="MobiDB-lite"/>
    </source>
</evidence>
<proteinExistence type="predicted"/>
<sequence length="599" mass="65037">MEMLGRRSNYTLLSQVPDDNYLPPPPRNSATGGGGGGAPYYESHSGDKGKGKAVDRGFDWDSTDHRSMMQAPNRIGAAAFPGSIGLQRQSSGSSFGESSISGEYYMPSLSNAETSFGYVNDGGLGGGLGGAELRMRPLEANLCGGSSSKSWAQQTEESYQLQLALALRLSSEATCADDPNFLDPVPDESASRASASAASVETLSHRYWVNGCMSYFDKVPDGFYLIHGMDPYVWIVCSDLQENARVPSIESLRAADPSIVPSVEVILIDRRTDPSLKELQNRIHNLSPSCITTKEVVDQLAKLVCNHMGGAASAGEDELVPLWKECSDDLKDCLGSIVLPIGSLSIGLCRHRALLFKVLADIIDLPCRIAKGCKYCTRADASSCLVRFGLDREYLVDLIGSPGCLCEPDSSLNGPSSITISSPLRFPRFREVEPTTDFRSLAKQYFSDCQSLNLVFEDSSAEAAVDGDAGQTDRNNIERNSAVPSSSNRDEVSRLPMPPINAWKKGHDKDSKLTGIYNPQNILSSTNMNRDMAPMKHVRPVGHGDTQPLMDPRDTGNDMRFLEGGSQLVPAKTSRDLALEIEDFDIPWEDLVLKERIGA</sequence>
<feature type="domain" description="EDR1/CTR1/ARMC3-like peptidase-like" evidence="3">
    <location>
        <begin position="200"/>
        <end position="406"/>
    </location>
</feature>
<feature type="compositionally biased region" description="Polar residues" evidence="2">
    <location>
        <begin position="472"/>
        <end position="487"/>
    </location>
</feature>
<dbReference type="InterPro" id="IPR052441">
    <property type="entry name" value="Armadillo-Ser/Thr_Kinase"/>
</dbReference>
<keyword evidence="5" id="KW-1185">Reference proteome</keyword>
<feature type="region of interest" description="Disordered" evidence="2">
    <location>
        <begin position="465"/>
        <end position="514"/>
    </location>
</feature>
<dbReference type="InterPro" id="IPR055164">
    <property type="entry name" value="EDR1/CTR1/ARMC3-like_pept-like"/>
</dbReference>
<dbReference type="Proteomes" id="UP000823775">
    <property type="component" value="Unassembled WGS sequence"/>
</dbReference>
<dbReference type="Pfam" id="PF14381">
    <property type="entry name" value="EDR1_CTR1_ARMC3_pept"/>
    <property type="match status" value="1"/>
</dbReference>
<name>A0ABS8TDN6_DATST</name>
<dbReference type="EMBL" id="JACEIK010001360">
    <property type="protein sequence ID" value="MCD7468632.1"/>
    <property type="molecule type" value="Genomic_DNA"/>
</dbReference>
<feature type="non-terminal residue" evidence="4">
    <location>
        <position position="599"/>
    </location>
</feature>
<accession>A0ABS8TDN6</accession>
<evidence type="ECO:0000313" key="5">
    <source>
        <dbReference type="Proteomes" id="UP000823775"/>
    </source>
</evidence>
<evidence type="ECO:0000259" key="3">
    <source>
        <dbReference type="Pfam" id="PF14381"/>
    </source>
</evidence>
<reference evidence="4 5" key="1">
    <citation type="journal article" date="2021" name="BMC Genomics">
        <title>Datura genome reveals duplications of psychoactive alkaloid biosynthetic genes and high mutation rate following tissue culture.</title>
        <authorList>
            <person name="Rajewski A."/>
            <person name="Carter-House D."/>
            <person name="Stajich J."/>
            <person name="Litt A."/>
        </authorList>
    </citation>
    <scope>NUCLEOTIDE SEQUENCE [LARGE SCALE GENOMIC DNA]</scope>
    <source>
        <strain evidence="4">AR-01</strain>
    </source>
</reference>
<dbReference type="PANTHER" id="PTHR46618:SF1">
    <property type="entry name" value="ARMADILLO REPEAT-CONTAINING PROTEIN 3"/>
    <property type="match status" value="1"/>
</dbReference>
<evidence type="ECO:0000256" key="1">
    <source>
        <dbReference type="ARBA" id="ARBA00022737"/>
    </source>
</evidence>
<keyword evidence="1" id="KW-0677">Repeat</keyword>
<protein>
    <submittedName>
        <fullName evidence="4">Copper transport protein ctr1</fullName>
    </submittedName>
</protein>
<dbReference type="PANTHER" id="PTHR46618">
    <property type="entry name" value="ARMADILLO REPEAT-CONTAINING PROTEIN 3"/>
    <property type="match status" value="1"/>
</dbReference>
<evidence type="ECO:0000313" key="4">
    <source>
        <dbReference type="EMBL" id="MCD7468632.1"/>
    </source>
</evidence>
<comment type="caution">
    <text evidence="4">The sequence shown here is derived from an EMBL/GenBank/DDBJ whole genome shotgun (WGS) entry which is preliminary data.</text>
</comment>
<feature type="compositionally biased region" description="Basic and acidic residues" evidence="2">
    <location>
        <begin position="44"/>
        <end position="56"/>
    </location>
</feature>
<gene>
    <name evidence="4" type="primary">CTR1_2</name>
    <name evidence="4" type="ORF">HAX54_007015</name>
</gene>
<organism evidence="4 5">
    <name type="scientific">Datura stramonium</name>
    <name type="common">Jimsonweed</name>
    <name type="synonym">Common thornapple</name>
    <dbReference type="NCBI Taxonomy" id="4076"/>
    <lineage>
        <taxon>Eukaryota</taxon>
        <taxon>Viridiplantae</taxon>
        <taxon>Streptophyta</taxon>
        <taxon>Embryophyta</taxon>
        <taxon>Tracheophyta</taxon>
        <taxon>Spermatophyta</taxon>
        <taxon>Magnoliopsida</taxon>
        <taxon>eudicotyledons</taxon>
        <taxon>Gunneridae</taxon>
        <taxon>Pentapetalae</taxon>
        <taxon>asterids</taxon>
        <taxon>lamiids</taxon>
        <taxon>Solanales</taxon>
        <taxon>Solanaceae</taxon>
        <taxon>Solanoideae</taxon>
        <taxon>Datureae</taxon>
        <taxon>Datura</taxon>
    </lineage>
</organism>
<feature type="region of interest" description="Disordered" evidence="2">
    <location>
        <begin position="1"/>
        <end position="56"/>
    </location>
</feature>